<dbReference type="Proteomes" id="UP000198881">
    <property type="component" value="Unassembled WGS sequence"/>
</dbReference>
<proteinExistence type="predicted"/>
<dbReference type="InterPro" id="IPR029068">
    <property type="entry name" value="Glyas_Bleomycin-R_OHBP_Dase"/>
</dbReference>
<organism evidence="2 3">
    <name type="scientific">Micrococcus terreus</name>
    <dbReference type="NCBI Taxonomy" id="574650"/>
    <lineage>
        <taxon>Bacteria</taxon>
        <taxon>Bacillati</taxon>
        <taxon>Actinomycetota</taxon>
        <taxon>Actinomycetes</taxon>
        <taxon>Micrococcales</taxon>
        <taxon>Micrococcaceae</taxon>
        <taxon>Micrococcus</taxon>
    </lineage>
</organism>
<dbReference type="STRING" id="574650.SAMN04487966_1089"/>
<dbReference type="Pfam" id="PF13468">
    <property type="entry name" value="Glyoxalase_3"/>
    <property type="match status" value="1"/>
</dbReference>
<dbReference type="PANTHER" id="PTHR40265">
    <property type="entry name" value="BLL2707 PROTEIN"/>
    <property type="match status" value="1"/>
</dbReference>
<dbReference type="SUPFAM" id="SSF54593">
    <property type="entry name" value="Glyoxalase/Bleomycin resistance protein/Dihydroxybiphenyl dioxygenase"/>
    <property type="match status" value="1"/>
</dbReference>
<gene>
    <name evidence="2" type="ORF">SAMN04487966_1089</name>
</gene>
<dbReference type="EMBL" id="FPCG01000008">
    <property type="protein sequence ID" value="SFV23626.1"/>
    <property type="molecule type" value="Genomic_DNA"/>
</dbReference>
<accession>A0A1I7MNY1</accession>
<evidence type="ECO:0000313" key="2">
    <source>
        <dbReference type="EMBL" id="SFV23626.1"/>
    </source>
</evidence>
<evidence type="ECO:0000313" key="3">
    <source>
        <dbReference type="Proteomes" id="UP000198881"/>
    </source>
</evidence>
<dbReference type="AlphaFoldDB" id="A0A1I7MNY1"/>
<name>A0A1I7MNY1_9MICC</name>
<protein>
    <submittedName>
        <fullName evidence="2">Glyoxalase-like domain-containing protein</fullName>
    </submittedName>
</protein>
<dbReference type="OrthoDB" id="8857320at2"/>
<sequence length="215" mass="23298">MMRLDHVSYAAGPEGLTGTVARVADALGIERVKGGIHPRFGTRNAIFPLANRQYLEVVEVLDHPASEKAAFGQAVRARSEMGGGWMGWVVAVDDLSPFEQRLERNAVPGNRKFPDGRELTWQQIGLKGLIADPQVPFIIKWDEGTADLHPSLAAPAEAALKTVTIGGSRDRVRSWLGLENSDQLVEDLDIEYVAPSGTPGIMSVSFETPKGTITL</sequence>
<keyword evidence="3" id="KW-1185">Reference proteome</keyword>
<dbReference type="Gene3D" id="3.10.180.10">
    <property type="entry name" value="2,3-Dihydroxybiphenyl 1,2-Dioxygenase, domain 1"/>
    <property type="match status" value="1"/>
</dbReference>
<dbReference type="PANTHER" id="PTHR40265:SF1">
    <property type="entry name" value="GLYOXALASE-LIKE DOMAIN-CONTAINING PROTEIN"/>
    <property type="match status" value="1"/>
</dbReference>
<reference evidence="2 3" key="1">
    <citation type="submission" date="2016-10" db="EMBL/GenBank/DDBJ databases">
        <authorList>
            <person name="de Groot N.N."/>
        </authorList>
    </citation>
    <scope>NUCLEOTIDE SEQUENCE [LARGE SCALE GENOMIC DNA]</scope>
    <source>
        <strain evidence="2 3">CGMCC 1.7054</strain>
    </source>
</reference>
<dbReference type="InterPro" id="IPR025870">
    <property type="entry name" value="Glyoxalase-like_dom"/>
</dbReference>
<evidence type="ECO:0000259" key="1">
    <source>
        <dbReference type="Pfam" id="PF13468"/>
    </source>
</evidence>
<dbReference type="RefSeq" id="WP_091697921.1">
    <property type="nucleotide sequence ID" value="NZ_FPCG01000008.1"/>
</dbReference>
<feature type="domain" description="Glyoxalase-like" evidence="1">
    <location>
        <begin position="4"/>
        <end position="175"/>
    </location>
</feature>